<evidence type="ECO:0000313" key="3">
    <source>
        <dbReference type="Proteomes" id="UP000781710"/>
    </source>
</evidence>
<proteinExistence type="predicted"/>
<keyword evidence="3" id="KW-1185">Reference proteome</keyword>
<dbReference type="RefSeq" id="WP_162337881.1">
    <property type="nucleotide sequence ID" value="NZ_JBHSRQ010000011.1"/>
</dbReference>
<keyword evidence="1" id="KW-0732">Signal</keyword>
<protein>
    <recommendedName>
        <fullName evidence="4">Secreted protein</fullName>
    </recommendedName>
</protein>
<reference evidence="2 3" key="1">
    <citation type="submission" date="2017-10" db="EMBL/GenBank/DDBJ databases">
        <title>Whole genome sequencing of members of genus Pseudoxanthomonas.</title>
        <authorList>
            <person name="Kumar S."/>
            <person name="Bansal K."/>
            <person name="Kaur A."/>
            <person name="Patil P."/>
            <person name="Sharma S."/>
            <person name="Patil P.B."/>
        </authorList>
    </citation>
    <scope>NUCLEOTIDE SEQUENCE [LARGE SCALE GENOMIC DNA]</scope>
    <source>
        <strain evidence="2 3">DSM 17109</strain>
    </source>
</reference>
<feature type="chain" id="PRO_5045198767" description="Secreted protein" evidence="1">
    <location>
        <begin position="26"/>
        <end position="193"/>
    </location>
</feature>
<name>A0ABQ6ZGE3_9GAMM</name>
<evidence type="ECO:0000313" key="2">
    <source>
        <dbReference type="EMBL" id="KAF1724786.1"/>
    </source>
</evidence>
<dbReference type="Proteomes" id="UP000781710">
    <property type="component" value="Unassembled WGS sequence"/>
</dbReference>
<feature type="signal peptide" evidence="1">
    <location>
        <begin position="1"/>
        <end position="25"/>
    </location>
</feature>
<evidence type="ECO:0000256" key="1">
    <source>
        <dbReference type="SAM" id="SignalP"/>
    </source>
</evidence>
<dbReference type="EMBL" id="PDWW01000014">
    <property type="protein sequence ID" value="KAF1724786.1"/>
    <property type="molecule type" value="Genomic_DNA"/>
</dbReference>
<evidence type="ECO:0008006" key="4">
    <source>
        <dbReference type="Google" id="ProtNLM"/>
    </source>
</evidence>
<gene>
    <name evidence="2" type="ORF">CSC78_10760</name>
</gene>
<organism evidence="2 3">
    <name type="scientific">Pseudoxanthomonas japonensis</name>
    <dbReference type="NCBI Taxonomy" id="69284"/>
    <lineage>
        <taxon>Bacteria</taxon>
        <taxon>Pseudomonadati</taxon>
        <taxon>Pseudomonadota</taxon>
        <taxon>Gammaproteobacteria</taxon>
        <taxon>Lysobacterales</taxon>
        <taxon>Lysobacteraceae</taxon>
        <taxon>Pseudoxanthomonas</taxon>
    </lineage>
</organism>
<sequence>MRRSSKSLPLALAAFWLAGAVPALSAPPAVAPAANTPVAPAVPDGPTDTLVAALTCRTTVADLSRLLPRLRRERPTEFVQTERQYSAPMMDLYRLEEPVNAWGHESDAVLITDNRVLLLVDSPIEQATAQLERTLEESKDAPLSGALDDAHALVVYADERPGLRGRTLVGCEYRLPDISLLADPADAWRTPRP</sequence>
<accession>A0ABQ6ZGE3</accession>
<comment type="caution">
    <text evidence="2">The sequence shown here is derived from an EMBL/GenBank/DDBJ whole genome shotgun (WGS) entry which is preliminary data.</text>
</comment>